<name>A0A9D2B4A4_9FIRM</name>
<organism evidence="2 3">
    <name type="scientific">Candidatus Blautia gallistercoris</name>
    <dbReference type="NCBI Taxonomy" id="2838490"/>
    <lineage>
        <taxon>Bacteria</taxon>
        <taxon>Bacillati</taxon>
        <taxon>Bacillota</taxon>
        <taxon>Clostridia</taxon>
        <taxon>Lachnospirales</taxon>
        <taxon>Lachnospiraceae</taxon>
        <taxon>Blautia</taxon>
    </lineage>
</organism>
<evidence type="ECO:0000313" key="3">
    <source>
        <dbReference type="Proteomes" id="UP000886817"/>
    </source>
</evidence>
<sequence length="44" mass="5177">MKALLDYVSTVTDCRQEKKVRHKMMDIIMLVFFATLANADDWVE</sequence>
<comment type="caution">
    <text evidence="2">The sequence shown here is derived from an EMBL/GenBank/DDBJ whole genome shotgun (WGS) entry which is preliminary data.</text>
</comment>
<reference evidence="2" key="1">
    <citation type="journal article" date="2021" name="PeerJ">
        <title>Extensive microbial diversity within the chicken gut microbiome revealed by metagenomics and culture.</title>
        <authorList>
            <person name="Gilroy R."/>
            <person name="Ravi A."/>
            <person name="Getino M."/>
            <person name="Pursley I."/>
            <person name="Horton D.L."/>
            <person name="Alikhan N.F."/>
            <person name="Baker D."/>
            <person name="Gharbi K."/>
            <person name="Hall N."/>
            <person name="Watson M."/>
            <person name="Adriaenssens E.M."/>
            <person name="Foster-Nyarko E."/>
            <person name="Jarju S."/>
            <person name="Secka A."/>
            <person name="Antonio M."/>
            <person name="Oren A."/>
            <person name="Chaudhuri R.R."/>
            <person name="La Ragione R."/>
            <person name="Hildebrand F."/>
            <person name="Pallen M.J."/>
        </authorList>
    </citation>
    <scope>NUCLEOTIDE SEQUENCE</scope>
    <source>
        <strain evidence="2">ChiSjej1B19-8411</strain>
    </source>
</reference>
<dbReference type="InterPro" id="IPR032806">
    <property type="entry name" value="YbfD_N"/>
</dbReference>
<gene>
    <name evidence="2" type="ORF">IAA45_09830</name>
</gene>
<dbReference type="AlphaFoldDB" id="A0A9D2B4A4"/>
<dbReference type="EMBL" id="DXEX01000209">
    <property type="protein sequence ID" value="HIX59996.1"/>
    <property type="molecule type" value="Genomic_DNA"/>
</dbReference>
<reference evidence="2" key="2">
    <citation type="submission" date="2021-04" db="EMBL/GenBank/DDBJ databases">
        <authorList>
            <person name="Gilroy R."/>
        </authorList>
    </citation>
    <scope>NUCLEOTIDE SEQUENCE</scope>
    <source>
        <strain evidence="2">ChiSjej1B19-8411</strain>
    </source>
</reference>
<evidence type="ECO:0000259" key="1">
    <source>
        <dbReference type="Pfam" id="PF13808"/>
    </source>
</evidence>
<proteinExistence type="predicted"/>
<dbReference type="Proteomes" id="UP000886817">
    <property type="component" value="Unassembled WGS sequence"/>
</dbReference>
<protein>
    <submittedName>
        <fullName evidence="2">Transposase family protein</fullName>
    </submittedName>
</protein>
<feature type="domain" description="H repeat-associated protein N-terminal" evidence="1">
    <location>
        <begin position="6"/>
        <end position="44"/>
    </location>
</feature>
<accession>A0A9D2B4A4</accession>
<dbReference type="Pfam" id="PF13808">
    <property type="entry name" value="DDE_Tnp_1_assoc"/>
    <property type="match status" value="1"/>
</dbReference>
<feature type="non-terminal residue" evidence="2">
    <location>
        <position position="44"/>
    </location>
</feature>
<evidence type="ECO:0000313" key="2">
    <source>
        <dbReference type="EMBL" id="HIX59996.1"/>
    </source>
</evidence>